<comment type="caution">
    <text evidence="14">The sequence shown here is derived from an EMBL/GenBank/DDBJ whole genome shotgun (WGS) entry which is preliminary data.</text>
</comment>
<keyword evidence="15" id="KW-1185">Reference proteome</keyword>
<evidence type="ECO:0000256" key="11">
    <source>
        <dbReference type="PIRSR" id="PIRSR006246-2"/>
    </source>
</evidence>
<dbReference type="Pfam" id="PF02261">
    <property type="entry name" value="Asp_decarbox"/>
    <property type="match status" value="1"/>
</dbReference>
<feature type="binding site" evidence="9 11">
    <location>
        <begin position="73"/>
        <end position="75"/>
    </location>
    <ligand>
        <name>substrate</name>
    </ligand>
</feature>
<dbReference type="UniPathway" id="UPA00028">
    <property type="reaction ID" value="UER00002"/>
</dbReference>
<evidence type="ECO:0000256" key="9">
    <source>
        <dbReference type="HAMAP-Rule" id="MF_00446"/>
    </source>
</evidence>
<proteinExistence type="inferred from homology"/>
<gene>
    <name evidence="9" type="primary">panD</name>
    <name evidence="14" type="ORF">HKT18_01475</name>
</gene>
<keyword evidence="8 9" id="KW-0670">Pyruvate</keyword>
<comment type="catalytic activity">
    <reaction evidence="9">
        <text>L-aspartate + H(+) = beta-alanine + CO2</text>
        <dbReference type="Rhea" id="RHEA:19497"/>
        <dbReference type="ChEBI" id="CHEBI:15378"/>
        <dbReference type="ChEBI" id="CHEBI:16526"/>
        <dbReference type="ChEBI" id="CHEBI:29991"/>
        <dbReference type="ChEBI" id="CHEBI:57966"/>
        <dbReference type="EC" id="4.1.1.11"/>
    </reaction>
</comment>
<keyword evidence="2 9" id="KW-0566">Pantothenate biosynthesis</keyword>
<feature type="chain" id="PRO_5031661699" description="Aspartate 1-decarboxylase beta chain" evidence="9 13">
    <location>
        <begin position="1"/>
        <end position="24"/>
    </location>
</feature>
<reference evidence="14 15" key="1">
    <citation type="submission" date="2020-05" db="EMBL/GenBank/DDBJ databases">
        <title>Draft genome of Flavobacterium sp. IMCC34852.</title>
        <authorList>
            <person name="Song J."/>
            <person name="Cho J.-C."/>
        </authorList>
    </citation>
    <scope>NUCLEOTIDE SEQUENCE [LARGE SCALE GENOMIC DNA]</scope>
    <source>
        <strain evidence="14 15">IMCC34852</strain>
    </source>
</reference>
<comment type="similarity">
    <text evidence="9">Belongs to the PanD family.</text>
</comment>
<evidence type="ECO:0000256" key="5">
    <source>
        <dbReference type="ARBA" id="ARBA00023145"/>
    </source>
</evidence>
<keyword evidence="7 9" id="KW-0704">Schiff base</keyword>
<dbReference type="GO" id="GO:0005829">
    <property type="term" value="C:cytosol"/>
    <property type="evidence" value="ECO:0007669"/>
    <property type="project" value="TreeGrafter"/>
</dbReference>
<comment type="cofactor">
    <cofactor evidence="9 10">
        <name>pyruvate</name>
        <dbReference type="ChEBI" id="CHEBI:15361"/>
    </cofactor>
    <text evidence="9 10">Binds 1 pyruvoyl group covalently per subunit.</text>
</comment>
<evidence type="ECO:0000256" key="2">
    <source>
        <dbReference type="ARBA" id="ARBA00022655"/>
    </source>
</evidence>
<feature type="binding site" evidence="9 11">
    <location>
        <position position="57"/>
    </location>
    <ligand>
        <name>substrate</name>
    </ligand>
</feature>
<dbReference type="AlphaFoldDB" id="A0A7Y3R6L0"/>
<dbReference type="InterPro" id="IPR003190">
    <property type="entry name" value="Asp_decarbox"/>
</dbReference>
<keyword evidence="4 9" id="KW-0068">Autocatalytic cleavage</keyword>
<dbReference type="GO" id="GO:0006523">
    <property type="term" value="P:alanine biosynthetic process"/>
    <property type="evidence" value="ECO:0007669"/>
    <property type="project" value="InterPro"/>
</dbReference>
<comment type="function">
    <text evidence="9">Catalyzes the pyruvoyl-dependent decarboxylation of aspartate to produce beta-alanine.</text>
</comment>
<keyword evidence="3 9" id="KW-0210">Decarboxylase</keyword>
<dbReference type="EMBL" id="JABEVX010000001">
    <property type="protein sequence ID" value="NNT70873.1"/>
    <property type="molecule type" value="Genomic_DNA"/>
</dbReference>
<evidence type="ECO:0000256" key="6">
    <source>
        <dbReference type="ARBA" id="ARBA00023239"/>
    </source>
</evidence>
<dbReference type="Proteomes" id="UP000536509">
    <property type="component" value="Unassembled WGS sequence"/>
</dbReference>
<organism evidence="14 15">
    <name type="scientific">Flavobacterium rivulicola</name>
    <dbReference type="NCBI Taxonomy" id="2732161"/>
    <lineage>
        <taxon>Bacteria</taxon>
        <taxon>Pseudomonadati</taxon>
        <taxon>Bacteroidota</taxon>
        <taxon>Flavobacteriia</taxon>
        <taxon>Flavobacteriales</taxon>
        <taxon>Flavobacteriaceae</taxon>
        <taxon>Flavobacterium</taxon>
    </lineage>
</organism>
<evidence type="ECO:0000313" key="15">
    <source>
        <dbReference type="Proteomes" id="UP000536509"/>
    </source>
</evidence>
<feature type="active site" description="Schiff-base intermediate with substrate; via pyruvic acid" evidence="9 10">
    <location>
        <position position="25"/>
    </location>
</feature>
<feature type="active site" description="Proton donor" evidence="9 10">
    <location>
        <position position="58"/>
    </location>
</feature>
<keyword evidence="5 9" id="KW-0865">Zymogen</keyword>
<dbReference type="NCBIfam" id="TIGR00223">
    <property type="entry name" value="panD"/>
    <property type="match status" value="1"/>
</dbReference>
<comment type="subcellular location">
    <subcellularLocation>
        <location evidence="9">Cytoplasm</location>
    </subcellularLocation>
</comment>
<dbReference type="GO" id="GO:0015940">
    <property type="term" value="P:pantothenate biosynthetic process"/>
    <property type="evidence" value="ECO:0007669"/>
    <property type="project" value="UniProtKB-UniRule"/>
</dbReference>
<evidence type="ECO:0000256" key="13">
    <source>
        <dbReference type="PIRSR" id="PIRSR006246-5"/>
    </source>
</evidence>
<feature type="chain" id="PRO_5031661700" description="Aspartate 1-decarboxylase alpha chain" evidence="9 13">
    <location>
        <begin position="25"/>
        <end position="116"/>
    </location>
</feature>
<sequence>MQIQVVKSKIHRVKVTGADLNYIGSITIDETLMEAANLIEGEKVFIVNVNNGERFETYVIKGIRNSGEITLNGPAARKVQKDDIIIIMSYAVMDFEKAKTFKPWMVFPNEKDNSLT</sequence>
<accession>A0A7Y3R6L0</accession>
<comment type="pathway">
    <text evidence="9">Cofactor biosynthesis; (R)-pantothenate biosynthesis; beta-alanine from L-aspartate: step 1/1.</text>
</comment>
<name>A0A7Y3R6L0_9FLAO</name>
<dbReference type="Gene3D" id="2.40.40.20">
    <property type="match status" value="1"/>
</dbReference>
<protein>
    <recommendedName>
        <fullName evidence="9">Aspartate 1-decarboxylase</fullName>
        <ecNumber evidence="9">4.1.1.11</ecNumber>
    </recommendedName>
    <alternativeName>
        <fullName evidence="9">Aspartate alpha-decarboxylase</fullName>
    </alternativeName>
    <component>
        <recommendedName>
            <fullName evidence="9">Aspartate 1-decarboxylase beta chain</fullName>
        </recommendedName>
    </component>
    <component>
        <recommendedName>
            <fullName evidence="9">Aspartate 1-decarboxylase alpha chain</fullName>
        </recommendedName>
    </component>
</protein>
<comment type="subunit">
    <text evidence="9">Heterooctamer of four alpha and four beta subunits.</text>
</comment>
<dbReference type="InterPro" id="IPR009010">
    <property type="entry name" value="Asp_de-COase-like_dom_sf"/>
</dbReference>
<dbReference type="SUPFAM" id="SSF50692">
    <property type="entry name" value="ADC-like"/>
    <property type="match status" value="1"/>
</dbReference>
<evidence type="ECO:0000256" key="8">
    <source>
        <dbReference type="ARBA" id="ARBA00023317"/>
    </source>
</evidence>
<evidence type="ECO:0000256" key="4">
    <source>
        <dbReference type="ARBA" id="ARBA00022813"/>
    </source>
</evidence>
<dbReference type="RefSeq" id="WP_171221079.1">
    <property type="nucleotide sequence ID" value="NZ_CP121446.1"/>
</dbReference>
<dbReference type="PIRSF" id="PIRSF006246">
    <property type="entry name" value="Asp_decarbox"/>
    <property type="match status" value="1"/>
</dbReference>
<dbReference type="GO" id="GO:0004068">
    <property type="term" value="F:aspartate 1-decarboxylase activity"/>
    <property type="evidence" value="ECO:0007669"/>
    <property type="project" value="UniProtKB-UniRule"/>
</dbReference>
<evidence type="ECO:0000256" key="10">
    <source>
        <dbReference type="PIRSR" id="PIRSR006246-1"/>
    </source>
</evidence>
<keyword evidence="1 9" id="KW-0963">Cytoplasm</keyword>
<comment type="PTM">
    <text evidence="9 12">Is synthesized initially as an inactive proenzyme, which is activated by self-cleavage at a specific serine bond to produce a beta-subunit with a hydroxyl group at its C-terminus and an alpha-subunit with a pyruvoyl group at its N-terminus.</text>
</comment>
<dbReference type="PANTHER" id="PTHR21012:SF0">
    <property type="entry name" value="ASPARTATE 1-DECARBOXYLASE"/>
    <property type="match status" value="1"/>
</dbReference>
<dbReference type="EC" id="4.1.1.11" evidence="9"/>
<evidence type="ECO:0000256" key="7">
    <source>
        <dbReference type="ARBA" id="ARBA00023270"/>
    </source>
</evidence>
<dbReference type="PANTHER" id="PTHR21012">
    <property type="entry name" value="ASPARTATE 1-DECARBOXYLASE"/>
    <property type="match status" value="1"/>
</dbReference>
<evidence type="ECO:0000256" key="1">
    <source>
        <dbReference type="ARBA" id="ARBA00022490"/>
    </source>
</evidence>
<evidence type="ECO:0000256" key="12">
    <source>
        <dbReference type="PIRSR" id="PIRSR006246-3"/>
    </source>
</evidence>
<dbReference type="CDD" id="cd06919">
    <property type="entry name" value="Asp_decarbox"/>
    <property type="match status" value="1"/>
</dbReference>
<evidence type="ECO:0000256" key="3">
    <source>
        <dbReference type="ARBA" id="ARBA00022793"/>
    </source>
</evidence>
<feature type="modified residue" description="Pyruvic acid (Ser)" evidence="9 12">
    <location>
        <position position="25"/>
    </location>
</feature>
<keyword evidence="6 9" id="KW-0456">Lyase</keyword>
<dbReference type="HAMAP" id="MF_00446">
    <property type="entry name" value="PanD"/>
    <property type="match status" value="1"/>
</dbReference>
<evidence type="ECO:0000313" key="14">
    <source>
        <dbReference type="EMBL" id="NNT70873.1"/>
    </source>
</evidence>